<dbReference type="PANTHER" id="PTHR43884:SF12">
    <property type="entry name" value="ISOVALERYL-COA DEHYDROGENASE, MITOCHONDRIAL-RELATED"/>
    <property type="match status" value="1"/>
</dbReference>
<reference evidence="17 18" key="1">
    <citation type="submission" date="2021-01" db="EMBL/GenBank/DDBJ databases">
        <title>Whole genome shotgun sequence of Microbispora corallina NBRC 16416.</title>
        <authorList>
            <person name="Komaki H."/>
            <person name="Tamura T."/>
        </authorList>
    </citation>
    <scope>NUCLEOTIDE SEQUENCE [LARGE SCALE GENOMIC DNA]</scope>
    <source>
        <strain evidence="17 18">NBRC 16416</strain>
    </source>
</reference>
<dbReference type="PANTHER" id="PTHR43884">
    <property type="entry name" value="ACYL-COA DEHYDROGENASE"/>
    <property type="match status" value="1"/>
</dbReference>
<evidence type="ECO:0000256" key="12">
    <source>
        <dbReference type="ARBA" id="ARBA00048445"/>
    </source>
</evidence>
<comment type="catalytic activity">
    <reaction evidence="13">
        <text>dibenzothiophene + 2 FMNH2 + 2 O2 = dibenzothiophene 5,5-dioxide + 2 FMN + 2 H2O + 2 H(+)</text>
        <dbReference type="Rhea" id="RHEA:49072"/>
        <dbReference type="ChEBI" id="CHEBI:15377"/>
        <dbReference type="ChEBI" id="CHEBI:15378"/>
        <dbReference type="ChEBI" id="CHEBI:15379"/>
        <dbReference type="ChEBI" id="CHEBI:23681"/>
        <dbReference type="ChEBI" id="CHEBI:57618"/>
        <dbReference type="ChEBI" id="CHEBI:58210"/>
        <dbReference type="ChEBI" id="CHEBI:90356"/>
        <dbReference type="EC" id="1.14.14.21"/>
    </reaction>
</comment>
<dbReference type="InterPro" id="IPR006091">
    <property type="entry name" value="Acyl-CoA_Oxase/DH_mid-dom"/>
</dbReference>
<dbReference type="Pfam" id="PF02771">
    <property type="entry name" value="Acyl-CoA_dh_N"/>
    <property type="match status" value="1"/>
</dbReference>
<comment type="catalytic activity">
    <reaction evidence="12">
        <text>dibenzothiophene 5-oxide + FMNH2 + O2 = dibenzothiophene 5,5-dioxide + FMN + H2O + H(+)</text>
        <dbReference type="Rhea" id="RHEA:49080"/>
        <dbReference type="ChEBI" id="CHEBI:15377"/>
        <dbReference type="ChEBI" id="CHEBI:15378"/>
        <dbReference type="ChEBI" id="CHEBI:15379"/>
        <dbReference type="ChEBI" id="CHEBI:23683"/>
        <dbReference type="ChEBI" id="CHEBI:57618"/>
        <dbReference type="ChEBI" id="CHEBI:58210"/>
        <dbReference type="ChEBI" id="CHEBI:90356"/>
    </reaction>
</comment>
<keyword evidence="4" id="KW-0547">Nucleotide-binding</keyword>
<evidence type="ECO:0000256" key="11">
    <source>
        <dbReference type="ARBA" id="ARBA00047859"/>
    </source>
</evidence>
<feature type="domain" description="Acyl-CoA oxidase/dehydrogenase middle" evidence="14">
    <location>
        <begin position="125"/>
        <end position="204"/>
    </location>
</feature>
<dbReference type="Pfam" id="PF02770">
    <property type="entry name" value="Acyl-CoA_dh_M"/>
    <property type="match status" value="1"/>
</dbReference>
<dbReference type="InterPro" id="IPR046373">
    <property type="entry name" value="Acyl-CoA_Oxase/DH_mid-dom_sf"/>
</dbReference>
<feature type="domain" description="Acyl-CoA dehydrogenase C-terminal" evidence="16">
    <location>
        <begin position="238"/>
        <end position="371"/>
    </location>
</feature>
<comment type="caution">
    <text evidence="17">The sequence shown here is derived from an EMBL/GenBank/DDBJ whole genome shotgun (WGS) entry which is preliminary data.</text>
</comment>
<evidence type="ECO:0000256" key="3">
    <source>
        <dbReference type="ARBA" id="ARBA00022643"/>
    </source>
</evidence>
<evidence type="ECO:0000259" key="14">
    <source>
        <dbReference type="Pfam" id="PF02770"/>
    </source>
</evidence>
<dbReference type="InterPro" id="IPR013107">
    <property type="entry name" value="Acyl-CoA_DH_C"/>
</dbReference>
<dbReference type="EC" id="1.14.14.21" evidence="9"/>
<dbReference type="InterPro" id="IPR009100">
    <property type="entry name" value="AcylCoA_DH/oxidase_NM_dom_sf"/>
</dbReference>
<dbReference type="Pfam" id="PF08028">
    <property type="entry name" value="Acyl-CoA_dh_2"/>
    <property type="match status" value="1"/>
</dbReference>
<keyword evidence="2" id="KW-0285">Flavoprotein</keyword>
<dbReference type="InterPro" id="IPR013786">
    <property type="entry name" value="AcylCoA_DH/ox_N"/>
</dbReference>
<dbReference type="RefSeq" id="WP_204055107.1">
    <property type="nucleotide sequence ID" value="NZ_BAAAGP010000001.1"/>
</dbReference>
<name>A0ABQ4FRA6_9ACTN</name>
<dbReference type="PIRSF" id="PIRSF016578">
    <property type="entry name" value="HsaA"/>
    <property type="match status" value="1"/>
</dbReference>
<evidence type="ECO:0000259" key="16">
    <source>
        <dbReference type="Pfam" id="PF08028"/>
    </source>
</evidence>
<evidence type="ECO:0000256" key="2">
    <source>
        <dbReference type="ARBA" id="ARBA00022630"/>
    </source>
</evidence>
<keyword evidence="6 17" id="KW-0503">Monooxygenase</keyword>
<organism evidence="17 18">
    <name type="scientific">Microbispora corallina</name>
    <dbReference type="NCBI Taxonomy" id="83302"/>
    <lineage>
        <taxon>Bacteria</taxon>
        <taxon>Bacillati</taxon>
        <taxon>Actinomycetota</taxon>
        <taxon>Actinomycetes</taxon>
        <taxon>Streptosporangiales</taxon>
        <taxon>Streptosporangiaceae</taxon>
        <taxon>Microbispora</taxon>
    </lineage>
</organism>
<keyword evidence="3" id="KW-0288">FMN</keyword>
<dbReference type="InterPro" id="IPR037069">
    <property type="entry name" value="AcylCoA_DH/ox_N_sf"/>
</dbReference>
<comment type="similarity">
    <text evidence="8">Belongs to the DszC flavin monooxygenase family.</text>
</comment>
<evidence type="ECO:0000256" key="5">
    <source>
        <dbReference type="ARBA" id="ARBA00023002"/>
    </source>
</evidence>
<comment type="subcellular location">
    <subcellularLocation>
        <location evidence="1">Cytoplasm</location>
    </subcellularLocation>
</comment>
<keyword evidence="5" id="KW-0560">Oxidoreductase</keyword>
<dbReference type="InterPro" id="IPR036250">
    <property type="entry name" value="AcylCo_DH-like_C"/>
</dbReference>
<comment type="pathway">
    <text evidence="7">Sulfur metabolism; dibenzothiophene degradation.</text>
</comment>
<evidence type="ECO:0000256" key="6">
    <source>
        <dbReference type="ARBA" id="ARBA00023033"/>
    </source>
</evidence>
<dbReference type="SUPFAM" id="SSF56645">
    <property type="entry name" value="Acyl-CoA dehydrogenase NM domain-like"/>
    <property type="match status" value="1"/>
</dbReference>
<evidence type="ECO:0000256" key="4">
    <source>
        <dbReference type="ARBA" id="ARBA00022741"/>
    </source>
</evidence>
<sequence length="397" mass="41380">MTTSPTGRPGPGDPLAAAREVASALARDAAARDAAGSAPLAEVALLRESGLLALLVPRELGGAGESWETVLSAVRVLAAADASAAMLLGYHHLHLWRLGHYGNADLAERAARGTAREGWFWGGASNPRDPGLTLVPDGDGYRVRGRKGFATGAQVADRIVVSGDAGGGKVMVVVDGRDAGVRHADDWDALGVRRSASGSVAFEDARVPAGWVVGRVPPDEESARPDQSLVVPGFQAVFVHLYTGIAQGALAAAAEYTRTRSRPWTGSGVESASLDPYVLETYGDMAAQVAAADALAERARAAFGRAVARGRDLTARERGEAALAVSAAKVVAQRAVLDVTATIFEVMGARATAAGAGFDRYWRDARTHTLHDPIAYKLREVGDHALNGRLPTPGPYS</sequence>
<dbReference type="Gene3D" id="1.10.540.10">
    <property type="entry name" value="Acyl-CoA dehydrogenase/oxidase, N-terminal domain"/>
    <property type="match status" value="1"/>
</dbReference>
<protein>
    <recommendedName>
        <fullName evidence="10">Dibenzothiophene monooxygenase</fullName>
        <ecNumber evidence="9">1.14.14.21</ecNumber>
    </recommendedName>
</protein>
<evidence type="ECO:0000256" key="10">
    <source>
        <dbReference type="ARBA" id="ARBA00034345"/>
    </source>
</evidence>
<evidence type="ECO:0000256" key="1">
    <source>
        <dbReference type="ARBA" id="ARBA00004496"/>
    </source>
</evidence>
<dbReference type="SUPFAM" id="SSF47203">
    <property type="entry name" value="Acyl-CoA dehydrogenase C-terminal domain-like"/>
    <property type="match status" value="1"/>
</dbReference>
<comment type="catalytic activity">
    <reaction evidence="11">
        <text>dibenzothiophene + FMNH2 + O2 = dibenzothiophene 5-oxide + FMN + H2O + H(+)</text>
        <dbReference type="Rhea" id="RHEA:49076"/>
        <dbReference type="ChEBI" id="CHEBI:15377"/>
        <dbReference type="ChEBI" id="CHEBI:15378"/>
        <dbReference type="ChEBI" id="CHEBI:15379"/>
        <dbReference type="ChEBI" id="CHEBI:23681"/>
        <dbReference type="ChEBI" id="CHEBI:23683"/>
        <dbReference type="ChEBI" id="CHEBI:57618"/>
        <dbReference type="ChEBI" id="CHEBI:58210"/>
    </reaction>
</comment>
<accession>A0ABQ4FRA6</accession>
<dbReference type="Gene3D" id="2.40.110.10">
    <property type="entry name" value="Butyryl-CoA Dehydrogenase, subunit A, domain 2"/>
    <property type="match status" value="1"/>
</dbReference>
<dbReference type="EMBL" id="BOOC01000001">
    <property type="protein sequence ID" value="GIH37340.1"/>
    <property type="molecule type" value="Genomic_DNA"/>
</dbReference>
<evidence type="ECO:0000256" key="7">
    <source>
        <dbReference type="ARBA" id="ARBA00034307"/>
    </source>
</evidence>
<gene>
    <name evidence="17" type="ORF">Mco01_03400</name>
</gene>
<evidence type="ECO:0000313" key="17">
    <source>
        <dbReference type="EMBL" id="GIH37340.1"/>
    </source>
</evidence>
<evidence type="ECO:0000259" key="15">
    <source>
        <dbReference type="Pfam" id="PF02771"/>
    </source>
</evidence>
<proteinExistence type="inferred from homology"/>
<dbReference type="GO" id="GO:0004497">
    <property type="term" value="F:monooxygenase activity"/>
    <property type="evidence" value="ECO:0007669"/>
    <property type="project" value="UniProtKB-KW"/>
</dbReference>
<feature type="domain" description="Acyl-CoA dehydrogenase/oxidase N-terminal" evidence="15">
    <location>
        <begin position="18"/>
        <end position="113"/>
    </location>
</feature>
<evidence type="ECO:0000256" key="9">
    <source>
        <dbReference type="ARBA" id="ARBA00034328"/>
    </source>
</evidence>
<evidence type="ECO:0000313" key="18">
    <source>
        <dbReference type="Proteomes" id="UP000603904"/>
    </source>
</evidence>
<evidence type="ECO:0000256" key="13">
    <source>
        <dbReference type="ARBA" id="ARBA00049456"/>
    </source>
</evidence>
<keyword evidence="18" id="KW-1185">Reference proteome</keyword>
<dbReference type="Gene3D" id="1.20.140.10">
    <property type="entry name" value="Butyryl-CoA Dehydrogenase, subunit A, domain 3"/>
    <property type="match status" value="1"/>
</dbReference>
<evidence type="ECO:0000256" key="8">
    <source>
        <dbReference type="ARBA" id="ARBA00034317"/>
    </source>
</evidence>
<dbReference type="Proteomes" id="UP000603904">
    <property type="component" value="Unassembled WGS sequence"/>
</dbReference>